<dbReference type="RefSeq" id="XP_011124009.1">
    <property type="nucleotide sequence ID" value="XM_011125707.1"/>
</dbReference>
<dbReference type="InParanoid" id="G1XHP7"/>
<keyword evidence="3" id="KW-1185">Reference proteome</keyword>
<evidence type="ECO:0000256" key="1">
    <source>
        <dbReference type="SAM" id="Phobius"/>
    </source>
</evidence>
<dbReference type="Proteomes" id="UP000008784">
    <property type="component" value="Unassembled WGS sequence"/>
</dbReference>
<dbReference type="GeneID" id="22894986"/>
<reference evidence="2 3" key="1">
    <citation type="journal article" date="2011" name="PLoS Pathog.">
        <title>Genomic and proteomic analyses of the fungus Arthrobotrys oligospora provide insights into nematode-trap formation.</title>
        <authorList>
            <person name="Yang J."/>
            <person name="Wang L."/>
            <person name="Ji X."/>
            <person name="Feng Y."/>
            <person name="Li X."/>
            <person name="Zou C."/>
            <person name="Xu J."/>
            <person name="Ren Y."/>
            <person name="Mi Q."/>
            <person name="Wu J."/>
            <person name="Liu S."/>
            <person name="Liu Y."/>
            <person name="Huang X."/>
            <person name="Wang H."/>
            <person name="Niu X."/>
            <person name="Li J."/>
            <person name="Liang L."/>
            <person name="Luo Y."/>
            <person name="Ji K."/>
            <person name="Zhou W."/>
            <person name="Yu Z."/>
            <person name="Li G."/>
            <person name="Liu Y."/>
            <person name="Li L."/>
            <person name="Qiao M."/>
            <person name="Feng L."/>
            <person name="Zhang K.-Q."/>
        </authorList>
    </citation>
    <scope>NUCLEOTIDE SEQUENCE [LARGE SCALE GENOMIC DNA]</scope>
    <source>
        <strain evidence="3">ATCC 24927 / CBS 115.81 / DSM 1491</strain>
    </source>
</reference>
<dbReference type="HOGENOM" id="CLU_1030460_0_0_1"/>
<name>G1XHP7_ARTOA</name>
<dbReference type="AlphaFoldDB" id="G1XHP7"/>
<accession>G1XHP7</accession>
<keyword evidence="1" id="KW-0812">Transmembrane</keyword>
<dbReference type="EMBL" id="ADOT01000159">
    <property type="protein sequence ID" value="EGX47295.1"/>
    <property type="molecule type" value="Genomic_DNA"/>
</dbReference>
<evidence type="ECO:0000313" key="2">
    <source>
        <dbReference type="EMBL" id="EGX47295.1"/>
    </source>
</evidence>
<feature type="transmembrane region" description="Helical" evidence="1">
    <location>
        <begin position="229"/>
        <end position="251"/>
    </location>
</feature>
<proteinExistence type="predicted"/>
<sequence length="270" mass="31058">MSTEVGYWEAIKIKDNERSVEARYIHIDIDIPFTRQHKRDTQRRRCLGIHRSDLPYKTWTISKRAGFLILGASLYQRLQNGRHHIVNESEDNVHNQQTPPFIVRSSSYIPTHQFNTVAKTSLLQGELGQFQHEQPFALYRVTFDYLSEFLAVYLAPTYLDVPGHSDVDVGCPFLVITAPIHSPRAGDIARLKYLQSSPPEVHLSKIFKYIIQWYPGFKASEIGLSVRCFWWLGCKAFVAIQITSLIVIIYLEFDRIASFARNKVSSVALV</sequence>
<keyword evidence="1" id="KW-1133">Transmembrane helix</keyword>
<organism evidence="2 3">
    <name type="scientific">Arthrobotrys oligospora (strain ATCC 24927 / CBS 115.81 / DSM 1491)</name>
    <name type="common">Nematode-trapping fungus</name>
    <name type="synonym">Didymozoophaga oligospora</name>
    <dbReference type="NCBI Taxonomy" id="756982"/>
    <lineage>
        <taxon>Eukaryota</taxon>
        <taxon>Fungi</taxon>
        <taxon>Dikarya</taxon>
        <taxon>Ascomycota</taxon>
        <taxon>Pezizomycotina</taxon>
        <taxon>Orbiliomycetes</taxon>
        <taxon>Orbiliales</taxon>
        <taxon>Orbiliaceae</taxon>
        <taxon>Orbilia</taxon>
        <taxon>Orbilia oligospora</taxon>
    </lineage>
</organism>
<protein>
    <submittedName>
        <fullName evidence="2">Uncharacterized protein</fullName>
    </submittedName>
</protein>
<evidence type="ECO:0000313" key="3">
    <source>
        <dbReference type="Proteomes" id="UP000008784"/>
    </source>
</evidence>
<gene>
    <name evidence="2" type="ORF">AOL_s00088g10</name>
</gene>
<comment type="caution">
    <text evidence="2">The sequence shown here is derived from an EMBL/GenBank/DDBJ whole genome shotgun (WGS) entry which is preliminary data.</text>
</comment>
<keyword evidence="1" id="KW-0472">Membrane</keyword>